<comment type="cofactor">
    <cofactor evidence="3">
        <name>heme</name>
        <dbReference type="ChEBI" id="CHEBI:30413"/>
    </cofactor>
</comment>
<feature type="chain" id="PRO_5035259707" evidence="5">
    <location>
        <begin position="22"/>
        <end position="453"/>
    </location>
</feature>
<protein>
    <submittedName>
        <fullName evidence="6">Uncharacterized protein</fullName>
    </submittedName>
</protein>
<evidence type="ECO:0000256" key="1">
    <source>
        <dbReference type="ARBA" id="ARBA00022723"/>
    </source>
</evidence>
<evidence type="ECO:0000256" key="3">
    <source>
        <dbReference type="PIRSR" id="PIRSR602401-1"/>
    </source>
</evidence>
<sequence>MPVIVFLTLFFLACLPLLVLRKKTRRPPHEKPLPPGSLGFPLVGQSFGLLRAMRSNTGEQWLRRRSNKYGPISKLSLFGRNTVFLAGPGAHKFVFTSDALALQQPKSATAIIGSRSLLEMIGEEHRRVRGALMQFLKPEVLRRYVHPLTKGLTFDLICSLVLGLERGKIREALVQDFAEMLSGVWAVPIDLPFTKFGKSLRARRRAAQLISGIVRQKKTLLEQRKCSPDQDLITCLLGLGGDGNSEPLTEEEIVDNTVLIMFAGHDTSSTLLTFIIRHLANDPTNYDLVLRENEDIAKAKAPSEALTWDDVNKMKHTWRLAMEVLRTIPPVFGNFRRALKDIEYEGYIIPKGWQVLWASSTTQMDENIFKSPENFDPSRFENPSCIPPYSFVAFGGGTRICPGNEFARIETLVMMHYVVTRFKWRLSCKDNGFARIPLPTPTDGLPIDLEPKN</sequence>
<dbReference type="CDD" id="cd11043">
    <property type="entry name" value="CYP90-like"/>
    <property type="match status" value="1"/>
</dbReference>
<dbReference type="PANTHER" id="PTHR24286:SF217">
    <property type="entry name" value="OS07G0520300 PROTEIN"/>
    <property type="match status" value="1"/>
</dbReference>
<dbReference type="InterPro" id="IPR002401">
    <property type="entry name" value="Cyt_P450_E_grp-I"/>
</dbReference>
<dbReference type="Proteomes" id="UP000734854">
    <property type="component" value="Unassembled WGS sequence"/>
</dbReference>
<name>A0A8J5KVM7_ZINOF</name>
<accession>A0A8J5KVM7</accession>
<dbReference type="GO" id="GO:0005506">
    <property type="term" value="F:iron ion binding"/>
    <property type="evidence" value="ECO:0007669"/>
    <property type="project" value="InterPro"/>
</dbReference>
<comment type="caution">
    <text evidence="6">The sequence shown here is derived from an EMBL/GenBank/DDBJ whole genome shotgun (WGS) entry which is preliminary data.</text>
</comment>
<evidence type="ECO:0000256" key="5">
    <source>
        <dbReference type="SAM" id="SignalP"/>
    </source>
</evidence>
<dbReference type="PRINTS" id="PR00385">
    <property type="entry name" value="P450"/>
</dbReference>
<feature type="signal peptide" evidence="5">
    <location>
        <begin position="1"/>
        <end position="21"/>
    </location>
</feature>
<keyword evidence="2 3" id="KW-0408">Iron</keyword>
<dbReference type="PROSITE" id="PS00086">
    <property type="entry name" value="CYTOCHROME_P450"/>
    <property type="match status" value="1"/>
</dbReference>
<dbReference type="PRINTS" id="PR00463">
    <property type="entry name" value="EP450I"/>
</dbReference>
<keyword evidence="1 3" id="KW-0479">Metal-binding</keyword>
<dbReference type="PANTHER" id="PTHR24286">
    <property type="entry name" value="CYTOCHROME P450 26"/>
    <property type="match status" value="1"/>
</dbReference>
<evidence type="ECO:0000313" key="7">
    <source>
        <dbReference type="Proteomes" id="UP000734854"/>
    </source>
</evidence>
<evidence type="ECO:0000256" key="2">
    <source>
        <dbReference type="ARBA" id="ARBA00023004"/>
    </source>
</evidence>
<dbReference type="EMBL" id="JACMSC010000014">
    <property type="protein sequence ID" value="KAG6491328.1"/>
    <property type="molecule type" value="Genomic_DNA"/>
</dbReference>
<keyword evidence="4" id="KW-0503">Monooxygenase</keyword>
<dbReference type="Pfam" id="PF00067">
    <property type="entry name" value="p450"/>
    <property type="match status" value="1"/>
</dbReference>
<organism evidence="6 7">
    <name type="scientific">Zingiber officinale</name>
    <name type="common">Ginger</name>
    <name type="synonym">Amomum zingiber</name>
    <dbReference type="NCBI Taxonomy" id="94328"/>
    <lineage>
        <taxon>Eukaryota</taxon>
        <taxon>Viridiplantae</taxon>
        <taxon>Streptophyta</taxon>
        <taxon>Embryophyta</taxon>
        <taxon>Tracheophyta</taxon>
        <taxon>Spermatophyta</taxon>
        <taxon>Magnoliopsida</taxon>
        <taxon>Liliopsida</taxon>
        <taxon>Zingiberales</taxon>
        <taxon>Zingiberaceae</taxon>
        <taxon>Zingiber</taxon>
    </lineage>
</organism>
<gene>
    <name evidence="6" type="ORF">ZIOFF_052666</name>
</gene>
<dbReference type="GO" id="GO:0020037">
    <property type="term" value="F:heme binding"/>
    <property type="evidence" value="ECO:0007669"/>
    <property type="project" value="InterPro"/>
</dbReference>
<dbReference type="GO" id="GO:0016125">
    <property type="term" value="P:sterol metabolic process"/>
    <property type="evidence" value="ECO:0007669"/>
    <property type="project" value="TreeGrafter"/>
</dbReference>
<evidence type="ECO:0000313" key="6">
    <source>
        <dbReference type="EMBL" id="KAG6491328.1"/>
    </source>
</evidence>
<dbReference type="Gene3D" id="1.10.630.10">
    <property type="entry name" value="Cytochrome P450"/>
    <property type="match status" value="1"/>
</dbReference>
<dbReference type="InterPro" id="IPR017972">
    <property type="entry name" value="Cyt_P450_CS"/>
</dbReference>
<proteinExistence type="inferred from homology"/>
<keyword evidence="3 4" id="KW-0349">Heme</keyword>
<feature type="binding site" description="axial binding residue" evidence="3">
    <location>
        <position position="401"/>
    </location>
    <ligand>
        <name>heme</name>
        <dbReference type="ChEBI" id="CHEBI:30413"/>
    </ligand>
    <ligandPart>
        <name>Fe</name>
        <dbReference type="ChEBI" id="CHEBI:18248"/>
    </ligandPart>
</feature>
<dbReference type="InterPro" id="IPR036396">
    <property type="entry name" value="Cyt_P450_sf"/>
</dbReference>
<dbReference type="SUPFAM" id="SSF48264">
    <property type="entry name" value="Cytochrome P450"/>
    <property type="match status" value="1"/>
</dbReference>
<dbReference type="InterPro" id="IPR001128">
    <property type="entry name" value="Cyt_P450"/>
</dbReference>
<keyword evidence="7" id="KW-1185">Reference proteome</keyword>
<reference evidence="6 7" key="1">
    <citation type="submission" date="2020-08" db="EMBL/GenBank/DDBJ databases">
        <title>Plant Genome Project.</title>
        <authorList>
            <person name="Zhang R.-G."/>
        </authorList>
    </citation>
    <scope>NUCLEOTIDE SEQUENCE [LARGE SCALE GENOMIC DNA]</scope>
    <source>
        <tissue evidence="6">Rhizome</tissue>
    </source>
</reference>
<keyword evidence="4" id="KW-0560">Oxidoreductase</keyword>
<dbReference type="GO" id="GO:0004497">
    <property type="term" value="F:monooxygenase activity"/>
    <property type="evidence" value="ECO:0007669"/>
    <property type="project" value="UniProtKB-KW"/>
</dbReference>
<evidence type="ECO:0000256" key="4">
    <source>
        <dbReference type="RuleBase" id="RU000461"/>
    </source>
</evidence>
<comment type="similarity">
    <text evidence="4">Belongs to the cytochrome P450 family.</text>
</comment>
<keyword evidence="5" id="KW-0732">Signal</keyword>
<dbReference type="AlphaFoldDB" id="A0A8J5KVM7"/>
<dbReference type="GO" id="GO:0016705">
    <property type="term" value="F:oxidoreductase activity, acting on paired donors, with incorporation or reduction of molecular oxygen"/>
    <property type="evidence" value="ECO:0007669"/>
    <property type="project" value="InterPro"/>
</dbReference>